<protein>
    <recommendedName>
        <fullName evidence="10">TNFR-Cys domain-containing protein</fullName>
    </recommendedName>
</protein>
<evidence type="ECO:0000256" key="1">
    <source>
        <dbReference type="ARBA" id="ARBA00004613"/>
    </source>
</evidence>
<dbReference type="Ensembl" id="ENSSPAT00000011811.1">
    <property type="protein sequence ID" value="ENSSPAP00000011606.1"/>
    <property type="gene ID" value="ENSSPAG00000008819.1"/>
</dbReference>
<dbReference type="PANTHER" id="PTHR23097">
    <property type="entry name" value="TUMOR NECROSIS FACTOR RECEPTOR SUPERFAMILY MEMBER"/>
    <property type="match status" value="1"/>
</dbReference>
<keyword evidence="6 8" id="KW-1015">Disulfide bond</keyword>
<proteinExistence type="predicted"/>
<sequence>MSSSRFLRAALSDFRLKSRSIFTCGSVLVLQQPDLSTQHVLGSLRSSSSSLRCSCSPSSPLRRRRSPFPPSSTGTLLPGRPSAATPTQCAPCGEDRFTALWNYLPRCLYCSNFCSDNEEVETECSPTTNRVCRCRQGFYRLDDFCVVTPSAIHEVSHIWAKGEAPVRNVCVIRCMC</sequence>
<dbReference type="PANTHER" id="PTHR23097:SF90">
    <property type="entry name" value="TUMOR NECROSIS FACTOR RECEPTOR SUPERFAMILY MEMBER 11B"/>
    <property type="match status" value="1"/>
</dbReference>
<feature type="repeat" description="TNFR-Cys" evidence="8">
    <location>
        <begin position="91"/>
        <end position="132"/>
    </location>
</feature>
<keyword evidence="2" id="KW-0964">Secreted</keyword>
<keyword evidence="4" id="KW-0732">Signal</keyword>
<name>A0A3B4ZUY2_9TELE</name>
<evidence type="ECO:0000259" key="10">
    <source>
        <dbReference type="PROSITE" id="PS50050"/>
    </source>
</evidence>
<dbReference type="SUPFAM" id="SSF57586">
    <property type="entry name" value="TNF receptor-like"/>
    <property type="match status" value="2"/>
</dbReference>
<dbReference type="InterPro" id="IPR052459">
    <property type="entry name" value="TNFRSF_decoy_receptor"/>
</dbReference>
<evidence type="ECO:0000256" key="2">
    <source>
        <dbReference type="ARBA" id="ARBA00022525"/>
    </source>
</evidence>
<feature type="domain" description="TNFR-Cys" evidence="10">
    <location>
        <begin position="91"/>
        <end position="132"/>
    </location>
</feature>
<dbReference type="Gene3D" id="2.10.50.10">
    <property type="entry name" value="Tumor Necrosis Factor Receptor, subunit A, domain 2"/>
    <property type="match status" value="1"/>
</dbReference>
<keyword evidence="7" id="KW-0325">Glycoprotein</keyword>
<feature type="region of interest" description="Disordered" evidence="9">
    <location>
        <begin position="55"/>
        <end position="83"/>
    </location>
</feature>
<keyword evidence="5" id="KW-0677">Repeat</keyword>
<dbReference type="SMART" id="SM00208">
    <property type="entry name" value="TNFR"/>
    <property type="match status" value="1"/>
</dbReference>
<evidence type="ECO:0000313" key="11">
    <source>
        <dbReference type="Ensembl" id="ENSSPAP00000011606.1"/>
    </source>
</evidence>
<dbReference type="AlphaFoldDB" id="A0A3B4ZUY2"/>
<accession>A0A3B4ZUY2</accession>
<comment type="caution">
    <text evidence="8">Lacks conserved residue(s) required for the propagation of feature annotation.</text>
</comment>
<comment type="subcellular location">
    <subcellularLocation>
        <location evidence="1">Secreted</location>
    </subcellularLocation>
</comment>
<keyword evidence="3" id="KW-0053">Apoptosis</keyword>
<evidence type="ECO:0000256" key="3">
    <source>
        <dbReference type="ARBA" id="ARBA00022703"/>
    </source>
</evidence>
<dbReference type="GO" id="GO:0006915">
    <property type="term" value="P:apoptotic process"/>
    <property type="evidence" value="ECO:0007669"/>
    <property type="project" value="UniProtKB-KW"/>
</dbReference>
<dbReference type="GeneTree" id="ENSGT00940000178893"/>
<evidence type="ECO:0000256" key="4">
    <source>
        <dbReference type="ARBA" id="ARBA00022729"/>
    </source>
</evidence>
<organism evidence="11">
    <name type="scientific">Stegastes partitus</name>
    <name type="common">bicolor damselfish</name>
    <dbReference type="NCBI Taxonomy" id="144197"/>
    <lineage>
        <taxon>Eukaryota</taxon>
        <taxon>Metazoa</taxon>
        <taxon>Chordata</taxon>
        <taxon>Craniata</taxon>
        <taxon>Vertebrata</taxon>
        <taxon>Euteleostomi</taxon>
        <taxon>Actinopterygii</taxon>
        <taxon>Neopterygii</taxon>
        <taxon>Teleostei</taxon>
        <taxon>Neoteleostei</taxon>
        <taxon>Acanthomorphata</taxon>
        <taxon>Ovalentaria</taxon>
        <taxon>Pomacentridae</taxon>
        <taxon>Stegastes</taxon>
    </lineage>
</organism>
<evidence type="ECO:0000256" key="6">
    <source>
        <dbReference type="ARBA" id="ARBA00023157"/>
    </source>
</evidence>
<evidence type="ECO:0000256" key="5">
    <source>
        <dbReference type="ARBA" id="ARBA00022737"/>
    </source>
</evidence>
<dbReference type="PROSITE" id="PS00652">
    <property type="entry name" value="TNFR_NGFR_1"/>
    <property type="match status" value="1"/>
</dbReference>
<feature type="disulfide bond" evidence="8">
    <location>
        <begin position="92"/>
        <end position="107"/>
    </location>
</feature>
<dbReference type="Pfam" id="PF00020">
    <property type="entry name" value="TNFR_c6"/>
    <property type="match status" value="1"/>
</dbReference>
<dbReference type="PROSITE" id="PS50050">
    <property type="entry name" value="TNFR_NGFR_2"/>
    <property type="match status" value="1"/>
</dbReference>
<dbReference type="InterPro" id="IPR001368">
    <property type="entry name" value="TNFR/NGFR_Cys_rich_reg"/>
</dbReference>
<dbReference type="STRING" id="144197.ENSSPAP00000011606"/>
<evidence type="ECO:0000256" key="7">
    <source>
        <dbReference type="ARBA" id="ARBA00023180"/>
    </source>
</evidence>
<feature type="disulfide bond" evidence="8">
    <location>
        <begin position="114"/>
        <end position="132"/>
    </location>
</feature>
<evidence type="ECO:0000256" key="8">
    <source>
        <dbReference type="PROSITE-ProRule" id="PRU00206"/>
    </source>
</evidence>
<dbReference type="GO" id="GO:0005576">
    <property type="term" value="C:extracellular region"/>
    <property type="evidence" value="ECO:0007669"/>
    <property type="project" value="UniProtKB-SubCell"/>
</dbReference>
<reference evidence="11" key="1">
    <citation type="submission" date="2023-09" db="UniProtKB">
        <authorList>
            <consortium name="Ensembl"/>
        </authorList>
    </citation>
    <scope>IDENTIFICATION</scope>
</reference>
<evidence type="ECO:0000256" key="9">
    <source>
        <dbReference type="SAM" id="MobiDB-lite"/>
    </source>
</evidence>